<sequence>MAGAMCARDEGRTSTQHLSPRLTTRLLPPEPAKPRSGIIITHPRSQLNQQRQRRRRGDRGNPRTDYYRLNGLSLSSTQRQTTHSPHTQPATPPRPVKGFKMANNKLISTVALAVKRALAQQAAPRGTPGIAVPAAASPAWRLMGGGLQVPRALAGWGGGGRLYPPLCPGSVCHLNKQRGKWRSVQCVGNKEALTERDTERRQLGAAEAGIAL</sequence>
<evidence type="ECO:0000313" key="2">
    <source>
        <dbReference type="EMBL" id="CAH2302945.1"/>
    </source>
</evidence>
<organism evidence="2 3">
    <name type="scientific">Pelobates cultripes</name>
    <name type="common">Western spadefoot toad</name>
    <dbReference type="NCBI Taxonomy" id="61616"/>
    <lineage>
        <taxon>Eukaryota</taxon>
        <taxon>Metazoa</taxon>
        <taxon>Chordata</taxon>
        <taxon>Craniata</taxon>
        <taxon>Vertebrata</taxon>
        <taxon>Euteleostomi</taxon>
        <taxon>Amphibia</taxon>
        <taxon>Batrachia</taxon>
        <taxon>Anura</taxon>
        <taxon>Pelobatoidea</taxon>
        <taxon>Pelobatidae</taxon>
        <taxon>Pelobates</taxon>
    </lineage>
</organism>
<feature type="region of interest" description="Disordered" evidence="1">
    <location>
        <begin position="1"/>
        <end position="96"/>
    </location>
</feature>
<evidence type="ECO:0000313" key="3">
    <source>
        <dbReference type="Proteomes" id="UP001295444"/>
    </source>
</evidence>
<evidence type="ECO:0000256" key="1">
    <source>
        <dbReference type="SAM" id="MobiDB-lite"/>
    </source>
</evidence>
<keyword evidence="3" id="KW-1185">Reference proteome</keyword>
<proteinExistence type="predicted"/>
<name>A0AAD1SJS8_PELCU</name>
<reference evidence="2" key="1">
    <citation type="submission" date="2022-03" db="EMBL/GenBank/DDBJ databases">
        <authorList>
            <person name="Alioto T."/>
            <person name="Alioto T."/>
            <person name="Gomez Garrido J."/>
        </authorList>
    </citation>
    <scope>NUCLEOTIDE SEQUENCE</scope>
</reference>
<accession>A0AAD1SJS8</accession>
<feature type="compositionally biased region" description="Polar residues" evidence="1">
    <location>
        <begin position="72"/>
        <end position="89"/>
    </location>
</feature>
<dbReference type="AlphaFoldDB" id="A0AAD1SJS8"/>
<protein>
    <submittedName>
        <fullName evidence="2">Uncharacterized protein</fullName>
    </submittedName>
</protein>
<dbReference type="Proteomes" id="UP001295444">
    <property type="component" value="Chromosome 06"/>
</dbReference>
<gene>
    <name evidence="2" type="ORF">PECUL_23A035984</name>
</gene>
<dbReference type="EMBL" id="OW240917">
    <property type="protein sequence ID" value="CAH2302945.1"/>
    <property type="molecule type" value="Genomic_DNA"/>
</dbReference>